<keyword evidence="3" id="KW-0997">Cell inner membrane</keyword>
<evidence type="ECO:0000313" key="10">
    <source>
        <dbReference type="EMBL" id="KXX65637.1"/>
    </source>
</evidence>
<dbReference type="GO" id="GO:0005524">
    <property type="term" value="F:ATP binding"/>
    <property type="evidence" value="ECO:0007669"/>
    <property type="project" value="UniProtKB-KW"/>
</dbReference>
<dbReference type="EMBL" id="LSYU01000031">
    <property type="protein sequence ID" value="KXX65637.1"/>
    <property type="molecule type" value="Genomic_DNA"/>
</dbReference>
<evidence type="ECO:0000256" key="6">
    <source>
        <dbReference type="ARBA" id="ARBA00022967"/>
    </source>
</evidence>
<evidence type="ECO:0000256" key="4">
    <source>
        <dbReference type="ARBA" id="ARBA00022741"/>
    </source>
</evidence>
<dbReference type="AlphaFoldDB" id="A0A4R4A5K4"/>
<evidence type="ECO:0000313" key="11">
    <source>
        <dbReference type="EMBL" id="TCW33173.1"/>
    </source>
</evidence>
<dbReference type="GO" id="GO:0015417">
    <property type="term" value="F:ABC-type polyamine transporter activity"/>
    <property type="evidence" value="ECO:0007669"/>
    <property type="project" value="UniProtKB-EC"/>
</dbReference>
<evidence type="ECO:0000313" key="12">
    <source>
        <dbReference type="Proteomes" id="UP000075766"/>
    </source>
</evidence>
<dbReference type="NCBIfam" id="TIGR01187">
    <property type="entry name" value="potA"/>
    <property type="match status" value="1"/>
</dbReference>
<dbReference type="SUPFAM" id="SSF50331">
    <property type="entry name" value="MOP-like"/>
    <property type="match status" value="1"/>
</dbReference>
<comment type="similarity">
    <text evidence="8">Belongs to the ABC transporter superfamily. Spermidine/putrescine importer (TC 3.A.1.11.1) family.</text>
</comment>
<sequence length="377" mass="42934">MPIALDRRNLDTWQDPKATPYVRIERVSKRFGEHHAVEDLSLDIFKGEFFSLLGSSGCGKSTLLRMLAGLEYPTAGRIYIDGVDVTDVPPYSRPVNMMFQSYALFPHMTVAQNIEFGLKQERLGRGERAERVDEMLELLRIAELRRRKPEQLSGGQRQRVALARSLAKHPKLLLLDEPLGALDKRLRENTQFELVNLQERLGITFITVTHDQEEAMTMSTRIAVMDAGQIMQVDTPTAIYEYPSCRFVAEFIGSINQFEGKVVESDGDQLLIETRLGRPMRVRNFHPLALGTPVTLAVRPEKMRLCLDYREDGVNQLRGVVEDIAYLGDVSIYRLRVEGQRVEMTLTNTQPRTEQVLTWDQEVAIEWSPTSAVVLTE</sequence>
<feature type="domain" description="ABC transporter" evidence="9">
    <location>
        <begin position="22"/>
        <end position="252"/>
    </location>
</feature>
<evidence type="ECO:0000313" key="13">
    <source>
        <dbReference type="Proteomes" id="UP000295247"/>
    </source>
</evidence>
<comment type="subunit">
    <text evidence="8">The complex is composed of two ATP-binding proteins (PotA), two transmembrane proteins (PotB and PotC) and a solute-binding protein (PotD).</text>
</comment>
<organism evidence="11 13">
    <name type="scientific">Marichromatium gracile</name>
    <name type="common">Chromatium gracile</name>
    <dbReference type="NCBI Taxonomy" id="1048"/>
    <lineage>
        <taxon>Bacteria</taxon>
        <taxon>Pseudomonadati</taxon>
        <taxon>Pseudomonadota</taxon>
        <taxon>Gammaproteobacteria</taxon>
        <taxon>Chromatiales</taxon>
        <taxon>Chromatiaceae</taxon>
        <taxon>Marichromatium</taxon>
    </lineage>
</organism>
<dbReference type="Proteomes" id="UP000075766">
    <property type="component" value="Unassembled WGS sequence"/>
</dbReference>
<dbReference type="InterPro" id="IPR013611">
    <property type="entry name" value="Transp-assoc_OB_typ2"/>
</dbReference>
<evidence type="ECO:0000256" key="5">
    <source>
        <dbReference type="ARBA" id="ARBA00022840"/>
    </source>
</evidence>
<reference evidence="11 13" key="2">
    <citation type="submission" date="2019-03" db="EMBL/GenBank/DDBJ databases">
        <title>Genomic Encyclopedia of Type Strains, Phase IV (KMG-IV): sequencing the most valuable type-strain genomes for metagenomic binning, comparative biology and taxonomic classification.</title>
        <authorList>
            <person name="Goeker M."/>
        </authorList>
    </citation>
    <scope>NUCLEOTIDE SEQUENCE [LARGE SCALE GENOMIC DNA]</scope>
    <source>
        <strain evidence="11 13">DSM 203</strain>
    </source>
</reference>
<proteinExistence type="inferred from homology"/>
<keyword evidence="1 8" id="KW-0813">Transport</keyword>
<dbReference type="Pfam" id="PF08402">
    <property type="entry name" value="TOBE_2"/>
    <property type="match status" value="1"/>
</dbReference>
<dbReference type="Gene3D" id="3.40.50.300">
    <property type="entry name" value="P-loop containing nucleotide triphosphate hydrolases"/>
    <property type="match status" value="1"/>
</dbReference>
<dbReference type="GO" id="GO:0016887">
    <property type="term" value="F:ATP hydrolysis activity"/>
    <property type="evidence" value="ECO:0007669"/>
    <property type="project" value="InterPro"/>
</dbReference>
<dbReference type="RefSeq" id="WP_062272805.1">
    <property type="nucleotide sequence ID" value="NZ_LSYU01000031.1"/>
</dbReference>
<keyword evidence="5 8" id="KW-0067">ATP-binding</keyword>
<evidence type="ECO:0000259" key="9">
    <source>
        <dbReference type="PROSITE" id="PS50893"/>
    </source>
</evidence>
<dbReference type="GO" id="GO:0043190">
    <property type="term" value="C:ATP-binding cassette (ABC) transporter complex"/>
    <property type="evidence" value="ECO:0007669"/>
    <property type="project" value="InterPro"/>
</dbReference>
<reference evidence="10 12" key="1">
    <citation type="submission" date="2016-02" db="EMBL/GenBank/DDBJ databases">
        <title>Genome sequence of Marichromatium gracile YL-28, a purple sulfur bacterium.</title>
        <authorList>
            <person name="Zhao C."/>
            <person name="Hong X."/>
            <person name="Chen S."/>
            <person name="Yang S."/>
        </authorList>
    </citation>
    <scope>NUCLEOTIDE SEQUENCE [LARGE SCALE GENOMIC DNA]</scope>
    <source>
        <strain evidence="10 12">YL28</strain>
    </source>
</reference>
<evidence type="ECO:0000256" key="3">
    <source>
        <dbReference type="ARBA" id="ARBA00022519"/>
    </source>
</evidence>
<dbReference type="InterPro" id="IPR003593">
    <property type="entry name" value="AAA+_ATPase"/>
</dbReference>
<dbReference type="FunFam" id="3.40.50.300:FF:000133">
    <property type="entry name" value="Spermidine/putrescine import ATP-binding protein PotA"/>
    <property type="match status" value="1"/>
</dbReference>
<dbReference type="InterPro" id="IPR005893">
    <property type="entry name" value="PotA-like"/>
</dbReference>
<name>A0A4R4A5K4_MARGR</name>
<comment type="function">
    <text evidence="8">Part of the ABC transporter complex PotABCD involved in spermidine/putrescine import. Responsible for energy coupling to the transport system.</text>
</comment>
<evidence type="ECO:0000256" key="1">
    <source>
        <dbReference type="ARBA" id="ARBA00022448"/>
    </source>
</evidence>
<comment type="caution">
    <text evidence="11">The sequence shown here is derived from an EMBL/GenBank/DDBJ whole genome shotgun (WGS) entry which is preliminary data.</text>
</comment>
<keyword evidence="12" id="KW-1185">Reference proteome</keyword>
<dbReference type="Pfam" id="PF00005">
    <property type="entry name" value="ABC_tran"/>
    <property type="match status" value="1"/>
</dbReference>
<dbReference type="EMBL" id="SMDC01000016">
    <property type="protein sequence ID" value="TCW33173.1"/>
    <property type="molecule type" value="Genomic_DNA"/>
</dbReference>
<dbReference type="InterPro" id="IPR003439">
    <property type="entry name" value="ABC_transporter-like_ATP-bd"/>
</dbReference>
<dbReference type="PANTHER" id="PTHR42781">
    <property type="entry name" value="SPERMIDINE/PUTRESCINE IMPORT ATP-BINDING PROTEIN POTA"/>
    <property type="match status" value="1"/>
</dbReference>
<evidence type="ECO:0000256" key="8">
    <source>
        <dbReference type="RuleBase" id="RU364083"/>
    </source>
</evidence>
<keyword evidence="7 8" id="KW-0472">Membrane</keyword>
<dbReference type="Gene3D" id="2.40.50.100">
    <property type="match status" value="1"/>
</dbReference>
<dbReference type="SMART" id="SM00382">
    <property type="entry name" value="AAA"/>
    <property type="match status" value="1"/>
</dbReference>
<keyword evidence="2 8" id="KW-1003">Cell membrane</keyword>
<dbReference type="PANTHER" id="PTHR42781:SF5">
    <property type="entry name" value="PUTRESCINE TRANSPORT ATP-BINDING PROTEIN POTG"/>
    <property type="match status" value="1"/>
</dbReference>
<dbReference type="InterPro" id="IPR050093">
    <property type="entry name" value="ABC_SmlMolc_Importer"/>
</dbReference>
<dbReference type="InterPro" id="IPR017871">
    <property type="entry name" value="ABC_transporter-like_CS"/>
</dbReference>
<evidence type="ECO:0000256" key="7">
    <source>
        <dbReference type="ARBA" id="ARBA00023136"/>
    </source>
</evidence>
<dbReference type="PROSITE" id="PS00211">
    <property type="entry name" value="ABC_TRANSPORTER_1"/>
    <property type="match status" value="1"/>
</dbReference>
<protein>
    <recommendedName>
        <fullName evidence="8">Spermidine/putrescine import ATP-binding protein PotA</fullName>
        <ecNumber evidence="8">7.6.2.11</ecNumber>
    </recommendedName>
</protein>
<accession>A0A4R4A5K4</accession>
<gene>
    <name evidence="8" type="primary">potA</name>
    <name evidence="10" type="ORF">AY586_09130</name>
    <name evidence="11" type="ORF">EDC29_11611</name>
</gene>
<keyword evidence="4 8" id="KW-0547">Nucleotide-binding</keyword>
<dbReference type="Proteomes" id="UP000295247">
    <property type="component" value="Unassembled WGS sequence"/>
</dbReference>
<evidence type="ECO:0000256" key="2">
    <source>
        <dbReference type="ARBA" id="ARBA00022475"/>
    </source>
</evidence>
<dbReference type="SUPFAM" id="SSF52540">
    <property type="entry name" value="P-loop containing nucleoside triphosphate hydrolases"/>
    <property type="match status" value="1"/>
</dbReference>
<dbReference type="EC" id="7.6.2.11" evidence="8"/>
<dbReference type="PROSITE" id="PS50893">
    <property type="entry name" value="ABC_TRANSPORTER_2"/>
    <property type="match status" value="1"/>
</dbReference>
<dbReference type="GO" id="GO:0015847">
    <property type="term" value="P:putrescine transport"/>
    <property type="evidence" value="ECO:0007669"/>
    <property type="project" value="UniProtKB-ARBA"/>
</dbReference>
<keyword evidence="6 8" id="KW-1278">Translocase</keyword>
<comment type="catalytic activity">
    <reaction evidence="8">
        <text>ATP + H2O + polyamine-[polyamine-binding protein]Side 1 = ADP + phosphate + polyamineSide 2 + [polyamine-binding protein]Side 1.</text>
        <dbReference type="EC" id="7.6.2.11"/>
    </reaction>
</comment>
<dbReference type="InterPro" id="IPR008995">
    <property type="entry name" value="Mo/tungstate-bd_C_term_dom"/>
</dbReference>
<dbReference type="InterPro" id="IPR027417">
    <property type="entry name" value="P-loop_NTPase"/>
</dbReference>